<dbReference type="OrthoDB" id="5077630at2"/>
<evidence type="ECO:0008006" key="2">
    <source>
        <dbReference type="Google" id="ProtNLM"/>
    </source>
</evidence>
<organism evidence="1">
    <name type="scientific">Aureimonas frigidaquae</name>
    <dbReference type="NCBI Taxonomy" id="424757"/>
    <lineage>
        <taxon>Bacteria</taxon>
        <taxon>Pseudomonadati</taxon>
        <taxon>Pseudomonadota</taxon>
        <taxon>Alphaproteobacteria</taxon>
        <taxon>Hyphomicrobiales</taxon>
        <taxon>Aurantimonadaceae</taxon>
        <taxon>Aureimonas</taxon>
    </lineage>
</organism>
<dbReference type="EMBL" id="LC066377">
    <property type="protein sequence ID" value="BAT28619.1"/>
    <property type="molecule type" value="Genomic_DNA"/>
</dbReference>
<dbReference type="AlphaFoldDB" id="A0A0P0Z3G4"/>
<dbReference type="Gene3D" id="1.20.1290.10">
    <property type="entry name" value="AhpD-like"/>
    <property type="match status" value="1"/>
</dbReference>
<dbReference type="RefSeq" id="WP_062225866.1">
    <property type="nucleotide sequence ID" value="NZ_BBWR01000002.1"/>
</dbReference>
<accession>A0A0P0Z3G4</accession>
<name>A0A0P0Z3G4_9HYPH</name>
<evidence type="ECO:0000313" key="1">
    <source>
        <dbReference type="EMBL" id="BAT28619.1"/>
    </source>
</evidence>
<dbReference type="SUPFAM" id="SSF69118">
    <property type="entry name" value="AhpD-like"/>
    <property type="match status" value="1"/>
</dbReference>
<sequence length="159" mass="16688">MEDAIDRIAGIAEGSDLFDLRGEREEILRLSQTSFAASLLPQDAGDLPPALRAALAARMSRLTQDAAAAALYDGMIGDAPEAIRALADPAHSPADAQLAAMAERADKLTLTPEAATREDVSRLQAAGLSTRSIVSLTGLIAFVNYQLRVAAGLRAFKGN</sequence>
<protein>
    <recommendedName>
        <fullName evidence="2">CMD domain protein</fullName>
    </recommendedName>
</protein>
<proteinExistence type="predicted"/>
<dbReference type="InterPro" id="IPR029032">
    <property type="entry name" value="AhpD-like"/>
</dbReference>
<reference evidence="1" key="1">
    <citation type="journal article" date="2015" name="Proc. Natl. Acad. Sci. U.S.A.">
        <title>Bacterial clade with the ribosomal RNA operon on a small plasmid rather than the chromosome.</title>
        <authorList>
            <person name="Anda M."/>
            <person name="Ohtsubo Y."/>
            <person name="Okubo T."/>
            <person name="Sugawara M."/>
            <person name="Nagata Y."/>
            <person name="Tsuda M."/>
            <person name="Minamisawa K."/>
            <person name="Mitsui H."/>
        </authorList>
    </citation>
    <scope>NUCLEOTIDE SEQUENCE</scope>
    <source>
        <strain evidence="1">JCM 14755</strain>
    </source>
</reference>